<dbReference type="RefSeq" id="WP_268441003.1">
    <property type="nucleotide sequence ID" value="NZ_CP113836.1"/>
</dbReference>
<evidence type="ECO:0000256" key="1">
    <source>
        <dbReference type="ARBA" id="ARBA00022553"/>
    </source>
</evidence>
<accession>A0ABY7ATZ2</accession>
<evidence type="ECO:0000313" key="8">
    <source>
        <dbReference type="EMBL" id="WAL63222.1"/>
    </source>
</evidence>
<evidence type="ECO:0000256" key="3">
    <source>
        <dbReference type="ARBA" id="ARBA00023125"/>
    </source>
</evidence>
<organism evidence="8 9">
    <name type="scientific">Amycolatopsis cynarae</name>
    <dbReference type="NCBI Taxonomy" id="2995223"/>
    <lineage>
        <taxon>Bacteria</taxon>
        <taxon>Bacillati</taxon>
        <taxon>Actinomycetota</taxon>
        <taxon>Actinomycetes</taxon>
        <taxon>Pseudonocardiales</taxon>
        <taxon>Pseudonocardiaceae</taxon>
        <taxon>Amycolatopsis</taxon>
    </lineage>
</organism>
<keyword evidence="3" id="KW-0238">DNA-binding</keyword>
<reference evidence="8" key="1">
    <citation type="submission" date="2022-11" db="EMBL/GenBank/DDBJ databases">
        <authorList>
            <person name="Mo P."/>
        </authorList>
    </citation>
    <scope>NUCLEOTIDE SEQUENCE</scope>
    <source>
        <strain evidence="8">HUAS 11-8</strain>
    </source>
</reference>
<proteinExistence type="predicted"/>
<dbReference type="EMBL" id="CP113836">
    <property type="protein sequence ID" value="WAL63222.1"/>
    <property type="molecule type" value="Genomic_DNA"/>
</dbReference>
<evidence type="ECO:0000256" key="2">
    <source>
        <dbReference type="ARBA" id="ARBA00023015"/>
    </source>
</evidence>
<dbReference type="Gene3D" id="3.40.50.2300">
    <property type="match status" value="1"/>
</dbReference>
<evidence type="ECO:0000256" key="5">
    <source>
        <dbReference type="PROSITE-ProRule" id="PRU00169"/>
    </source>
</evidence>
<dbReference type="SUPFAM" id="SSF46894">
    <property type="entry name" value="C-terminal effector domain of the bipartite response regulators"/>
    <property type="match status" value="1"/>
</dbReference>
<feature type="domain" description="HTH luxR-type" evidence="6">
    <location>
        <begin position="148"/>
        <end position="213"/>
    </location>
</feature>
<protein>
    <submittedName>
        <fullName evidence="8">Response regulator transcription factor</fullName>
    </submittedName>
</protein>
<dbReference type="SMART" id="SM00421">
    <property type="entry name" value="HTH_LUXR"/>
    <property type="match status" value="1"/>
</dbReference>
<sequence>MIRVLLADDQALIRGGFRALLDAEDDLEVVAEAADGGEAVDLAARHRPDVALIDIQMPVLDGIEATRRIAENPDLAGVHVVILTNYGFDEYVYNALRAGAGGFLVKDTEPADLLHGVRVAARGDALLSPAITRRLIREYVSVPPSGASSSALPVLTNREREVVALAARGLSNEDIAARLVISHATAKTHISRAMTKLRARDRAQLVVYAYESGLVSPPAPEGSPGGRWRR</sequence>
<dbReference type="CDD" id="cd17535">
    <property type="entry name" value="REC_NarL-like"/>
    <property type="match status" value="1"/>
</dbReference>
<dbReference type="PROSITE" id="PS50043">
    <property type="entry name" value="HTH_LUXR_2"/>
    <property type="match status" value="1"/>
</dbReference>
<dbReference type="Pfam" id="PF00196">
    <property type="entry name" value="GerE"/>
    <property type="match status" value="1"/>
</dbReference>
<dbReference type="InterPro" id="IPR001789">
    <property type="entry name" value="Sig_transdc_resp-reg_receiver"/>
</dbReference>
<dbReference type="SMART" id="SM00448">
    <property type="entry name" value="REC"/>
    <property type="match status" value="1"/>
</dbReference>
<feature type="domain" description="Response regulatory" evidence="7">
    <location>
        <begin position="3"/>
        <end position="121"/>
    </location>
</feature>
<dbReference type="PRINTS" id="PR00038">
    <property type="entry name" value="HTHLUXR"/>
</dbReference>
<evidence type="ECO:0000313" key="9">
    <source>
        <dbReference type="Proteomes" id="UP001163203"/>
    </source>
</evidence>
<dbReference type="SUPFAM" id="SSF52172">
    <property type="entry name" value="CheY-like"/>
    <property type="match status" value="1"/>
</dbReference>
<keyword evidence="4" id="KW-0804">Transcription</keyword>
<evidence type="ECO:0000259" key="6">
    <source>
        <dbReference type="PROSITE" id="PS50043"/>
    </source>
</evidence>
<dbReference type="InterPro" id="IPR039420">
    <property type="entry name" value="WalR-like"/>
</dbReference>
<gene>
    <name evidence="8" type="ORF">ORV05_19530</name>
</gene>
<keyword evidence="2" id="KW-0805">Transcription regulation</keyword>
<evidence type="ECO:0000259" key="7">
    <source>
        <dbReference type="PROSITE" id="PS50110"/>
    </source>
</evidence>
<feature type="modified residue" description="4-aspartylphosphate" evidence="5">
    <location>
        <position position="54"/>
    </location>
</feature>
<keyword evidence="9" id="KW-1185">Reference proteome</keyword>
<dbReference type="PROSITE" id="PS50110">
    <property type="entry name" value="RESPONSE_REGULATORY"/>
    <property type="match status" value="1"/>
</dbReference>
<dbReference type="PANTHER" id="PTHR43214">
    <property type="entry name" value="TWO-COMPONENT RESPONSE REGULATOR"/>
    <property type="match status" value="1"/>
</dbReference>
<dbReference type="PANTHER" id="PTHR43214:SF24">
    <property type="entry name" value="TRANSCRIPTIONAL REGULATORY PROTEIN NARL-RELATED"/>
    <property type="match status" value="1"/>
</dbReference>
<dbReference type="InterPro" id="IPR058245">
    <property type="entry name" value="NreC/VraR/RcsB-like_REC"/>
</dbReference>
<evidence type="ECO:0000256" key="4">
    <source>
        <dbReference type="ARBA" id="ARBA00023163"/>
    </source>
</evidence>
<dbReference type="InterPro" id="IPR011006">
    <property type="entry name" value="CheY-like_superfamily"/>
</dbReference>
<name>A0ABY7ATZ2_9PSEU</name>
<dbReference type="Pfam" id="PF00072">
    <property type="entry name" value="Response_reg"/>
    <property type="match status" value="1"/>
</dbReference>
<dbReference type="CDD" id="cd06170">
    <property type="entry name" value="LuxR_C_like"/>
    <property type="match status" value="1"/>
</dbReference>
<dbReference type="Proteomes" id="UP001163203">
    <property type="component" value="Chromosome"/>
</dbReference>
<dbReference type="InterPro" id="IPR000792">
    <property type="entry name" value="Tscrpt_reg_LuxR_C"/>
</dbReference>
<dbReference type="InterPro" id="IPR016032">
    <property type="entry name" value="Sig_transdc_resp-reg_C-effctor"/>
</dbReference>
<keyword evidence="1 5" id="KW-0597">Phosphoprotein</keyword>